<gene>
    <name evidence="4" type="ORF">TUM4630_34220</name>
</gene>
<dbReference type="Gene3D" id="3.40.50.300">
    <property type="entry name" value="P-loop containing nucleotide triphosphate hydrolases"/>
    <property type="match status" value="1"/>
</dbReference>
<keyword evidence="1 2" id="KW-0645">Protease</keyword>
<dbReference type="Pfam" id="PF20436">
    <property type="entry name" value="LonB_AAA-LID"/>
    <property type="match status" value="1"/>
</dbReference>
<evidence type="ECO:0000256" key="2">
    <source>
        <dbReference type="PROSITE-ProRule" id="PRU01122"/>
    </source>
</evidence>
<dbReference type="InterPro" id="IPR008269">
    <property type="entry name" value="Lon_proteolytic"/>
</dbReference>
<proteinExistence type="inferred from homology"/>
<keyword evidence="2" id="KW-0720">Serine protease</keyword>
<dbReference type="PROSITE" id="PS51786">
    <property type="entry name" value="LON_PROTEOLYTIC"/>
    <property type="match status" value="1"/>
</dbReference>
<dbReference type="InterPro" id="IPR027417">
    <property type="entry name" value="P-loop_NTPase"/>
</dbReference>
<dbReference type="InterPro" id="IPR014721">
    <property type="entry name" value="Ribsml_uS5_D2-typ_fold_subgr"/>
</dbReference>
<dbReference type="EMBL" id="BPFB01000066">
    <property type="protein sequence ID" value="GIU02489.1"/>
    <property type="molecule type" value="Genomic_DNA"/>
</dbReference>
<protein>
    <recommendedName>
        <fullName evidence="2">endopeptidase La</fullName>
        <ecNumber evidence="2">3.4.21.53</ecNumber>
    </recommendedName>
</protein>
<keyword evidence="5" id="KW-1185">Reference proteome</keyword>
<feature type="domain" description="Lon proteolytic" evidence="3">
    <location>
        <begin position="333"/>
        <end position="528"/>
    </location>
</feature>
<comment type="caution">
    <text evidence="4">The sequence shown here is derived from an EMBL/GenBank/DDBJ whole genome shotgun (WGS) entry which is preliminary data.</text>
</comment>
<dbReference type="InterPro" id="IPR027065">
    <property type="entry name" value="Lon_Prtase"/>
</dbReference>
<comment type="catalytic activity">
    <reaction evidence="2">
        <text>Hydrolysis of proteins in presence of ATP.</text>
        <dbReference type="EC" id="3.4.21.53"/>
    </reaction>
</comment>
<dbReference type="PRINTS" id="PR00830">
    <property type="entry name" value="ENDOLAPTASE"/>
</dbReference>
<evidence type="ECO:0000313" key="4">
    <source>
        <dbReference type="EMBL" id="GIU02489.1"/>
    </source>
</evidence>
<evidence type="ECO:0000313" key="5">
    <source>
        <dbReference type="Proteomes" id="UP000761574"/>
    </source>
</evidence>
<dbReference type="EC" id="3.4.21.53" evidence="2"/>
<feature type="active site" evidence="2">
    <location>
        <position position="466"/>
    </location>
</feature>
<dbReference type="InterPro" id="IPR046843">
    <property type="entry name" value="LonB_AAA-LID"/>
</dbReference>
<evidence type="ECO:0000259" key="3">
    <source>
        <dbReference type="PROSITE" id="PS51786"/>
    </source>
</evidence>
<dbReference type="InterPro" id="IPR020568">
    <property type="entry name" value="Ribosomal_Su5_D2-typ_SF"/>
</dbReference>
<sequence length="577" mass="63886">MNANPIAPASLSPNFAIPSIANIVATHQARLLGQSRTLDAFSLLASTTDQHMYLADQSGIDRKRFIQALVESQPLHSVQYLNRIAQDGQQAPQTKSTLVWQAEPGEDNLSTTTHRYRYLSGNIKRRDLIGHISSLDPQHYHPGAFADCRYLFICAESLWKREGLWELVLQTIDRAEYDIHSNWPAIALNCKIILVGSSALYSVSYIEERLFASHFPLLGELVNELSLPEFSEQDYLQWLVTLADDKGITLTQSALAPLFNFSSRLADHQQHLSLLTTPLLQLMEQACAYSQSRELTGAAITHALAQQTLRHNASQTLSAQSFDDNFINLPTNGTMIGQINGLTVLDAAEYCYGEPARITASVHYGDGEVADIERKSELGGNIHAKGLMILSSCLYRIFGKDAPLHLNANIVFEQSYQEIDGDSASLAEYCALMSAIAEHPIEQGIAATGAIDQFGQVQAIGGVNEKIEGFFALCQRRGLTGTQGVILPKSNVQQLNLHQDVIDAIDKKQFHLYQVEHIDEAVTILMKMPAGIPDDNGQFPEDTLYRLVQDRLEGLAGYPDEEDSFFAKWLAKLKLSS</sequence>
<keyword evidence="2" id="KW-0378">Hydrolase</keyword>
<accession>A0ABQ4NT01</accession>
<dbReference type="SUPFAM" id="SSF54211">
    <property type="entry name" value="Ribosomal protein S5 domain 2-like"/>
    <property type="match status" value="1"/>
</dbReference>
<dbReference type="GO" id="GO:0006508">
    <property type="term" value="P:proteolysis"/>
    <property type="evidence" value="ECO:0007669"/>
    <property type="project" value="UniProtKB-KW"/>
</dbReference>
<dbReference type="Gene3D" id="3.30.230.10">
    <property type="match status" value="1"/>
</dbReference>
<name>A0ABQ4NT01_9GAMM</name>
<organism evidence="4 5">
    <name type="scientific">Shewanella algidipiscicola</name>
    <dbReference type="NCBI Taxonomy" id="614070"/>
    <lineage>
        <taxon>Bacteria</taxon>
        <taxon>Pseudomonadati</taxon>
        <taxon>Pseudomonadota</taxon>
        <taxon>Gammaproteobacteria</taxon>
        <taxon>Alteromonadales</taxon>
        <taxon>Shewanellaceae</taxon>
        <taxon>Shewanella</taxon>
    </lineage>
</organism>
<dbReference type="GO" id="GO:0008233">
    <property type="term" value="F:peptidase activity"/>
    <property type="evidence" value="ECO:0007669"/>
    <property type="project" value="UniProtKB-KW"/>
</dbReference>
<comment type="similarity">
    <text evidence="2">Belongs to the peptidase S16 family.</text>
</comment>
<feature type="active site" evidence="2">
    <location>
        <position position="423"/>
    </location>
</feature>
<reference evidence="4 5" key="1">
    <citation type="submission" date="2021-05" db="EMBL/GenBank/DDBJ databases">
        <title>Molecular characterization for Shewanella algae harboring chromosomal blaOXA-55-like strains isolated from clinical and environment sample.</title>
        <authorList>
            <person name="Ohama Y."/>
            <person name="Aoki K."/>
            <person name="Harada S."/>
            <person name="Moriya K."/>
            <person name="Ishii Y."/>
            <person name="Tateda K."/>
        </authorList>
    </citation>
    <scope>NUCLEOTIDE SEQUENCE [LARGE SCALE GENOMIC DNA]</scope>
    <source>
        <strain evidence="4 5">LMG 23746</strain>
    </source>
</reference>
<dbReference type="RefSeq" id="WP_119978028.1">
    <property type="nucleotide sequence ID" value="NZ_BPFB01000066.1"/>
</dbReference>
<dbReference type="Proteomes" id="UP000761574">
    <property type="component" value="Unassembled WGS sequence"/>
</dbReference>
<evidence type="ECO:0000256" key="1">
    <source>
        <dbReference type="ARBA" id="ARBA00022670"/>
    </source>
</evidence>
<dbReference type="PANTHER" id="PTHR10046">
    <property type="entry name" value="ATP DEPENDENT LON PROTEASE FAMILY MEMBER"/>
    <property type="match status" value="1"/>
</dbReference>
<dbReference type="Pfam" id="PF05362">
    <property type="entry name" value="Lon_C"/>
    <property type="match status" value="1"/>
</dbReference>